<proteinExistence type="predicted"/>
<dbReference type="PANTHER" id="PTHR21240:SF28">
    <property type="entry name" value="ISO-OROTATE DECARBOXYLASE (EUROFUNG)"/>
    <property type="match status" value="1"/>
</dbReference>
<keyword evidence="4" id="KW-1185">Reference proteome</keyword>
<evidence type="ECO:0000313" key="4">
    <source>
        <dbReference type="Proteomes" id="UP001589867"/>
    </source>
</evidence>
<evidence type="ECO:0000313" key="3">
    <source>
        <dbReference type="EMBL" id="MFC0527640.1"/>
    </source>
</evidence>
<dbReference type="SUPFAM" id="SSF51556">
    <property type="entry name" value="Metallo-dependent hydrolases"/>
    <property type="match status" value="1"/>
</dbReference>
<sequence length="338" mass="37126">MIVDVHGHLSAPPELYAYQANLIAHRGSHGRGRLSVSDDRIREAVTRPIAQHGGISHLDHLASGGIDVQLISPRPYTMMHSEQPPQIVEWFAEATNDLIHRTCELFPDRFRGVAGLPQNPATEPATWVRELRRCVTDLGFVGCLLNPDPNEGQHPPAPGLGDRYWYPLYEALCELDVPALVHSAGCRPPAREPFSLHFIVEETIAVASLARSSVFTDFPDLKIVVSHGGGAIPYQIGRFVARGGDDFMASLRRLWFDTCLYTKDSLELLLRTVGPDRCLFGTEKPGTGSAVDPATGRWFDDVRALLDEVDWLDGAQREALLGGNARSLYRLAPAPVAG</sequence>
<dbReference type="RefSeq" id="WP_377247935.1">
    <property type="nucleotide sequence ID" value="NZ_JBHLUH010000009.1"/>
</dbReference>
<keyword evidence="1" id="KW-0456">Lyase</keyword>
<comment type="caution">
    <text evidence="3">The sequence shown here is derived from an EMBL/GenBank/DDBJ whole genome shotgun (WGS) entry which is preliminary data.</text>
</comment>
<gene>
    <name evidence="3" type="ORF">ACFFIA_08210</name>
</gene>
<dbReference type="InterPro" id="IPR032466">
    <property type="entry name" value="Metal_Hydrolase"/>
</dbReference>
<accession>A0ABV6LYX4</accession>
<feature type="domain" description="Amidohydrolase-related" evidence="2">
    <location>
        <begin position="3"/>
        <end position="331"/>
    </location>
</feature>
<dbReference type="Gene3D" id="3.20.20.140">
    <property type="entry name" value="Metal-dependent hydrolases"/>
    <property type="match status" value="1"/>
</dbReference>
<name>A0ABV6LYX4_9ACTN</name>
<organism evidence="3 4">
    <name type="scientific">Phytohabitans kaempferiae</name>
    <dbReference type="NCBI Taxonomy" id="1620943"/>
    <lineage>
        <taxon>Bacteria</taxon>
        <taxon>Bacillati</taxon>
        <taxon>Actinomycetota</taxon>
        <taxon>Actinomycetes</taxon>
        <taxon>Micromonosporales</taxon>
        <taxon>Micromonosporaceae</taxon>
    </lineage>
</organism>
<dbReference type="InterPro" id="IPR032465">
    <property type="entry name" value="ACMSD"/>
</dbReference>
<reference evidence="3 4" key="1">
    <citation type="submission" date="2024-09" db="EMBL/GenBank/DDBJ databases">
        <authorList>
            <person name="Sun Q."/>
            <person name="Mori K."/>
        </authorList>
    </citation>
    <scope>NUCLEOTIDE SEQUENCE [LARGE SCALE GENOMIC DNA]</scope>
    <source>
        <strain evidence="3 4">TBRC 3947</strain>
    </source>
</reference>
<evidence type="ECO:0000256" key="1">
    <source>
        <dbReference type="ARBA" id="ARBA00023239"/>
    </source>
</evidence>
<dbReference type="Proteomes" id="UP001589867">
    <property type="component" value="Unassembled WGS sequence"/>
</dbReference>
<protein>
    <submittedName>
        <fullName evidence="3">Amidohydrolase family protein</fullName>
    </submittedName>
</protein>
<dbReference type="PANTHER" id="PTHR21240">
    <property type="entry name" value="2-AMINO-3-CARBOXYLMUCONATE-6-SEMIALDEHYDE DECARBOXYLASE"/>
    <property type="match status" value="1"/>
</dbReference>
<evidence type="ECO:0000259" key="2">
    <source>
        <dbReference type="Pfam" id="PF04909"/>
    </source>
</evidence>
<dbReference type="Pfam" id="PF04909">
    <property type="entry name" value="Amidohydro_2"/>
    <property type="match status" value="1"/>
</dbReference>
<dbReference type="EMBL" id="JBHLUH010000009">
    <property type="protein sequence ID" value="MFC0527640.1"/>
    <property type="molecule type" value="Genomic_DNA"/>
</dbReference>
<dbReference type="InterPro" id="IPR006680">
    <property type="entry name" value="Amidohydro-rel"/>
</dbReference>